<dbReference type="RefSeq" id="WP_007616970.1">
    <property type="nucleotide sequence ID" value="NZ_BAEO01000010.1"/>
</dbReference>
<evidence type="ECO:0000313" key="1">
    <source>
        <dbReference type="EMBL" id="GAC17802.1"/>
    </source>
</evidence>
<evidence type="ECO:0008006" key="3">
    <source>
        <dbReference type="Google" id="ProtNLM"/>
    </source>
</evidence>
<dbReference type="eggNOG" id="ENOG5032NH2">
    <property type="taxonomic scope" value="Bacteria"/>
</dbReference>
<dbReference type="Proteomes" id="UP000006327">
    <property type="component" value="Unassembled WGS sequence"/>
</dbReference>
<organism evidence="1 2">
    <name type="scientific">Paraglaciecola arctica BSs20135</name>
    <dbReference type="NCBI Taxonomy" id="493475"/>
    <lineage>
        <taxon>Bacteria</taxon>
        <taxon>Pseudomonadati</taxon>
        <taxon>Pseudomonadota</taxon>
        <taxon>Gammaproteobacteria</taxon>
        <taxon>Alteromonadales</taxon>
        <taxon>Alteromonadaceae</taxon>
        <taxon>Paraglaciecola</taxon>
    </lineage>
</organism>
<evidence type="ECO:0000313" key="2">
    <source>
        <dbReference type="Proteomes" id="UP000006327"/>
    </source>
</evidence>
<name>K6YI27_9ALTE</name>
<dbReference type="InterPro" id="IPR027417">
    <property type="entry name" value="P-loop_NTPase"/>
</dbReference>
<dbReference type="STRING" id="493475.GARC_0821"/>
<comment type="caution">
    <text evidence="1">The sequence shown here is derived from an EMBL/GenBank/DDBJ whole genome shotgun (WGS) entry which is preliminary data.</text>
</comment>
<dbReference type="SUPFAM" id="SSF52540">
    <property type="entry name" value="P-loop containing nucleoside triphosphate hydrolases"/>
    <property type="match status" value="1"/>
</dbReference>
<dbReference type="AlphaFoldDB" id="K6YI27"/>
<dbReference type="Gene3D" id="3.40.50.300">
    <property type="entry name" value="P-loop containing nucleotide triphosphate hydrolases"/>
    <property type="match status" value="1"/>
</dbReference>
<sequence>MQTPDIHFINEIREQLKPFEQSLVLGNTQKIRLIIHAGTPKTGTTSLQTYLDKKQRKLRGKGILYPHNLDEIQNPNAPKHQWFEKNLVTTNLQSLLANFKNIITQVKQDTHTIILSSEGIYNYWWDFPEASKTILSELSQLFDVQVWVWFREPLSFIESYYKQCIRNPKIQNNPCYGRDLSFAEMLDIQWFSQHLNYQGFVSDCQKLFGINSVSAFQYQGDVVQEVIQKLGLATAHDNPTPRQNKSVHSVVTKLLRTINHYDVKAKDKERLMTHLKEINGIFDLYPSDTLIDTDSKKRVLELYRPIKEDHFQSTHYFPSDIP</sequence>
<reference evidence="1 2" key="1">
    <citation type="journal article" date="2017" name="Antonie Van Leeuwenhoek">
        <title>Rhizobium rhizosphaerae sp. nov., a novel species isolated from rice rhizosphere.</title>
        <authorList>
            <person name="Zhao J.J."/>
            <person name="Zhang J."/>
            <person name="Zhang R.J."/>
            <person name="Zhang C.W."/>
            <person name="Yin H.Q."/>
            <person name="Zhang X.X."/>
        </authorList>
    </citation>
    <scope>NUCLEOTIDE SEQUENCE [LARGE SCALE GENOMIC DNA]</scope>
    <source>
        <strain evidence="1 2">BSs20135</strain>
    </source>
</reference>
<dbReference type="EMBL" id="BAEO01000010">
    <property type="protein sequence ID" value="GAC17802.1"/>
    <property type="molecule type" value="Genomic_DNA"/>
</dbReference>
<keyword evidence="2" id="KW-1185">Reference proteome</keyword>
<protein>
    <recommendedName>
        <fullName evidence="3">Sulfotransferase family protein</fullName>
    </recommendedName>
</protein>
<dbReference type="OrthoDB" id="3760425at2"/>
<gene>
    <name evidence="1" type="ORF">GARC_0821</name>
</gene>
<accession>K6YI27</accession>
<proteinExistence type="predicted"/>